<feature type="signal peptide" evidence="1">
    <location>
        <begin position="1"/>
        <end position="18"/>
    </location>
</feature>
<evidence type="ECO:0000313" key="3">
    <source>
        <dbReference type="Proteomes" id="UP001500443"/>
    </source>
</evidence>
<feature type="chain" id="PRO_5047279238" description="Secreted protein" evidence="1">
    <location>
        <begin position="19"/>
        <end position="171"/>
    </location>
</feature>
<keyword evidence="1" id="KW-0732">Signal</keyword>
<proteinExistence type="predicted"/>
<evidence type="ECO:0000256" key="1">
    <source>
        <dbReference type="SAM" id="SignalP"/>
    </source>
</evidence>
<protein>
    <recommendedName>
        <fullName evidence="4">Secreted protein</fullName>
    </recommendedName>
</protein>
<name>A0ABP5J2E8_9ACTN</name>
<evidence type="ECO:0000313" key="2">
    <source>
        <dbReference type="EMBL" id="GAA2110885.1"/>
    </source>
</evidence>
<reference evidence="3" key="1">
    <citation type="journal article" date="2019" name="Int. J. Syst. Evol. Microbiol.">
        <title>The Global Catalogue of Microorganisms (GCM) 10K type strain sequencing project: providing services to taxonomists for standard genome sequencing and annotation.</title>
        <authorList>
            <consortium name="The Broad Institute Genomics Platform"/>
            <consortium name="The Broad Institute Genome Sequencing Center for Infectious Disease"/>
            <person name="Wu L."/>
            <person name="Ma J."/>
        </authorList>
    </citation>
    <scope>NUCLEOTIDE SEQUENCE [LARGE SCALE GENOMIC DNA]</scope>
    <source>
        <strain evidence="3">JCM 15481</strain>
    </source>
</reference>
<dbReference type="Proteomes" id="UP001500443">
    <property type="component" value="Unassembled WGS sequence"/>
</dbReference>
<comment type="caution">
    <text evidence="2">The sequence shown here is derived from an EMBL/GenBank/DDBJ whole genome shotgun (WGS) entry which is preliminary data.</text>
</comment>
<dbReference type="EMBL" id="BAAAPF010000010">
    <property type="protein sequence ID" value="GAA2110885.1"/>
    <property type="molecule type" value="Genomic_DNA"/>
</dbReference>
<evidence type="ECO:0008006" key="4">
    <source>
        <dbReference type="Google" id="ProtNLM"/>
    </source>
</evidence>
<sequence>MWSTLFAVLGTLAGVALASGTQILTDRRTRAAEQRQRVADAGGAVLDAVLDFREQYWLWVSDCRRGEADTKAARVTRYRTRTEVTKARNRLARATADPALTAAAEEAAWSAIELSDIELGDADVQTRRFSDDVEAALAAGRERTRVAHTALLNALTAHIHRTNPTLEGTNR</sequence>
<dbReference type="RefSeq" id="WP_344287956.1">
    <property type="nucleotide sequence ID" value="NZ_BAAAPF010000010.1"/>
</dbReference>
<keyword evidence="3" id="KW-1185">Reference proteome</keyword>
<accession>A0ABP5J2E8</accession>
<organism evidence="2 3">
    <name type="scientific">Streptomyces synnematoformans</name>
    <dbReference type="NCBI Taxonomy" id="415721"/>
    <lineage>
        <taxon>Bacteria</taxon>
        <taxon>Bacillati</taxon>
        <taxon>Actinomycetota</taxon>
        <taxon>Actinomycetes</taxon>
        <taxon>Kitasatosporales</taxon>
        <taxon>Streptomycetaceae</taxon>
        <taxon>Streptomyces</taxon>
    </lineage>
</organism>
<gene>
    <name evidence="2" type="ORF">GCM10009802_08230</name>
</gene>